<dbReference type="VEuPathDB" id="FungiDB:F4678DRAFT_225062"/>
<feature type="domain" description="DUF1996" evidence="3">
    <location>
        <begin position="42"/>
        <end position="299"/>
    </location>
</feature>
<dbReference type="AlphaFoldDB" id="A0A9W8NF57"/>
<feature type="chain" id="PRO_5040857113" description="DUF1996 domain-containing protein" evidence="2">
    <location>
        <begin position="19"/>
        <end position="323"/>
    </location>
</feature>
<feature type="region of interest" description="Disordered" evidence="1">
    <location>
        <begin position="174"/>
        <end position="193"/>
    </location>
</feature>
<feature type="compositionally biased region" description="Polar residues" evidence="1">
    <location>
        <begin position="174"/>
        <end position="184"/>
    </location>
</feature>
<evidence type="ECO:0000256" key="1">
    <source>
        <dbReference type="SAM" id="MobiDB-lite"/>
    </source>
</evidence>
<evidence type="ECO:0000256" key="2">
    <source>
        <dbReference type="SAM" id="SignalP"/>
    </source>
</evidence>
<dbReference type="Pfam" id="PF09362">
    <property type="entry name" value="DUF1996"/>
    <property type="match status" value="1"/>
</dbReference>
<dbReference type="Proteomes" id="UP001148614">
    <property type="component" value="Unassembled WGS sequence"/>
</dbReference>
<gene>
    <name evidence="4" type="ORF">NPX13_g5146</name>
</gene>
<protein>
    <recommendedName>
        <fullName evidence="3">DUF1996 domain-containing protein</fullName>
    </recommendedName>
</protein>
<evidence type="ECO:0000313" key="5">
    <source>
        <dbReference type="Proteomes" id="UP001148614"/>
    </source>
</evidence>
<evidence type="ECO:0000313" key="4">
    <source>
        <dbReference type="EMBL" id="KAJ3572161.1"/>
    </source>
</evidence>
<dbReference type="PANTHER" id="PTHR43662">
    <property type="match status" value="1"/>
</dbReference>
<accession>A0A9W8NF57</accession>
<dbReference type="InterPro" id="IPR018535">
    <property type="entry name" value="DUF1996"/>
</dbReference>
<keyword evidence="2" id="KW-0732">Signal</keyword>
<comment type="caution">
    <text evidence="4">The sequence shown here is derived from an EMBL/GenBank/DDBJ whole genome shotgun (WGS) entry which is preliminary data.</text>
</comment>
<organism evidence="4 5">
    <name type="scientific">Xylaria arbuscula</name>
    <dbReference type="NCBI Taxonomy" id="114810"/>
    <lineage>
        <taxon>Eukaryota</taxon>
        <taxon>Fungi</taxon>
        <taxon>Dikarya</taxon>
        <taxon>Ascomycota</taxon>
        <taxon>Pezizomycotina</taxon>
        <taxon>Sordariomycetes</taxon>
        <taxon>Xylariomycetidae</taxon>
        <taxon>Xylariales</taxon>
        <taxon>Xylariaceae</taxon>
        <taxon>Xylaria</taxon>
    </lineage>
</organism>
<evidence type="ECO:0000259" key="3">
    <source>
        <dbReference type="Pfam" id="PF09362"/>
    </source>
</evidence>
<dbReference type="PANTHER" id="PTHR43662:SF11">
    <property type="entry name" value="WSC DOMAIN-CONTAINING PROTEIN"/>
    <property type="match status" value="1"/>
</dbReference>
<reference evidence="4" key="1">
    <citation type="submission" date="2022-07" db="EMBL/GenBank/DDBJ databases">
        <title>Genome Sequence of Xylaria arbuscula.</title>
        <authorList>
            <person name="Buettner E."/>
        </authorList>
    </citation>
    <scope>NUCLEOTIDE SEQUENCE</scope>
    <source>
        <strain evidence="4">VT107</strain>
    </source>
</reference>
<sequence length="323" mass="35436">MKFTTATALATLATVASAAKNERTFAVLRFDGDGFLTEGAMDPVVNPGVQSSHYHSIMGGSNFDVTVEGDQLLDSECTTAKIKNDKSNYWVPSLYFQDPNNGTFQKVPLFYMNVYYFFEATDDEIKPFPTGLKVLTGDANTRTAPKSGALQLDRNSEDPIQPVQWTCPRSSYNPSSYPADSDGSTAGMVDPNNQGSGTGFPLYPCDGYASPLRQDIHFPSCYNPAKGLDNHKENMAFPRNVGFKQNCDEGEIHVPHMFIEVYWNTPLFDDMWTPDGKNQPFVLSNGDATGYSSHADFIAVAWTSAPRSLAVSTTTRTARPTPP</sequence>
<name>A0A9W8NF57_9PEZI</name>
<feature type="signal peptide" evidence="2">
    <location>
        <begin position="1"/>
        <end position="18"/>
    </location>
</feature>
<keyword evidence="5" id="KW-1185">Reference proteome</keyword>
<dbReference type="EMBL" id="JANPWZ010000789">
    <property type="protein sequence ID" value="KAJ3572161.1"/>
    <property type="molecule type" value="Genomic_DNA"/>
</dbReference>
<proteinExistence type="predicted"/>